<gene>
    <name evidence="1" type="ORF">RhiirA5_445676</name>
</gene>
<evidence type="ECO:0000313" key="1">
    <source>
        <dbReference type="EMBL" id="PKB92184.1"/>
    </source>
</evidence>
<protein>
    <submittedName>
        <fullName evidence="1">Uncharacterized protein</fullName>
    </submittedName>
</protein>
<reference evidence="1 2" key="2">
    <citation type="submission" date="2017-09" db="EMBL/GenBank/DDBJ databases">
        <title>Extensive intraspecific genome diversity in a model arbuscular mycorrhizal fungus.</title>
        <authorList>
            <person name="Chen E.C."/>
            <person name="Morin E."/>
            <person name="Beaudet D."/>
            <person name="Noel J."/>
            <person name="Ndikumana S."/>
            <person name="Charron P."/>
            <person name="St-Onge C."/>
            <person name="Giorgi J."/>
            <person name="Grigoriev I.V."/>
            <person name="Roux C."/>
            <person name="Martin F.M."/>
            <person name="Corradi N."/>
        </authorList>
    </citation>
    <scope>NUCLEOTIDE SEQUENCE [LARGE SCALE GENOMIC DNA]</scope>
    <source>
        <strain evidence="1 2">A5</strain>
    </source>
</reference>
<dbReference type="EMBL" id="LLXJ01011996">
    <property type="protein sequence ID" value="PKB92184.1"/>
    <property type="molecule type" value="Genomic_DNA"/>
</dbReference>
<proteinExistence type="predicted"/>
<feature type="non-terminal residue" evidence="1">
    <location>
        <position position="87"/>
    </location>
</feature>
<comment type="caution">
    <text evidence="1">The sequence shown here is derived from an EMBL/GenBank/DDBJ whole genome shotgun (WGS) entry which is preliminary data.</text>
</comment>
<dbReference type="Proteomes" id="UP000232722">
    <property type="component" value="Unassembled WGS sequence"/>
</dbReference>
<accession>A0A2N0NC80</accession>
<evidence type="ECO:0000313" key="2">
    <source>
        <dbReference type="Proteomes" id="UP000232722"/>
    </source>
</evidence>
<organism evidence="1 2">
    <name type="scientific">Rhizophagus irregularis</name>
    <dbReference type="NCBI Taxonomy" id="588596"/>
    <lineage>
        <taxon>Eukaryota</taxon>
        <taxon>Fungi</taxon>
        <taxon>Fungi incertae sedis</taxon>
        <taxon>Mucoromycota</taxon>
        <taxon>Glomeromycotina</taxon>
        <taxon>Glomeromycetes</taxon>
        <taxon>Glomerales</taxon>
        <taxon>Glomeraceae</taxon>
        <taxon>Rhizophagus</taxon>
    </lineage>
</organism>
<dbReference type="AlphaFoldDB" id="A0A2N0NC80"/>
<reference evidence="1 2" key="1">
    <citation type="submission" date="2016-04" db="EMBL/GenBank/DDBJ databases">
        <title>Genome analyses suggest a sexual origin of heterokaryosis in a supposedly ancient asexual fungus.</title>
        <authorList>
            <person name="Ropars J."/>
            <person name="Sedzielewska K."/>
            <person name="Noel J."/>
            <person name="Charron P."/>
            <person name="Farinelli L."/>
            <person name="Marton T."/>
            <person name="Kruger M."/>
            <person name="Pelin A."/>
            <person name="Brachmann A."/>
            <person name="Corradi N."/>
        </authorList>
    </citation>
    <scope>NUCLEOTIDE SEQUENCE [LARGE SCALE GENOMIC DNA]</scope>
    <source>
        <strain evidence="1 2">A5</strain>
    </source>
</reference>
<name>A0A2N0NC80_9GLOM</name>
<sequence length="87" mass="10328">MIFLRHKILIRTKQLENVEKSFPLPLPPDLSYFKGEKLDGGLDKRHIIHYDKNTNPYFKPIVVEKESWVLGDYDRQSYCLYQNKNGS</sequence>